<dbReference type="HAMAP" id="MF_00966">
    <property type="entry name" value="G6PD"/>
    <property type="match status" value="1"/>
</dbReference>
<keyword evidence="4 6" id="KW-0560">Oxidoreductase</keyword>
<sequence length="480" mass="52077">MTEPSPASSPEPTGAPADLPPTVFLMYGASGDLGRRLVLPAFFQLALQGLLPERWALIGSGRGDMTDASFRDHVHDALVEFGPHPDEGPWDEFARHLRFAGGGFTAEDAGEVPDVLTQVRADLGEDAQLVHYLAIPPKAFLPTTRAIDAHDLVQGCRIVYEKPYGTSLASFTELDDAVQEVFTEEQVYRIDHFLAFEAVQDVLHARLATPWLAALWSREHVAQVQIDIAETLDVAQRAEFYDATGAFLDMIVTHLFQIAATVAMDAPADLRPETVQAARDAAVQRFRPLDPAEVVLGRFDGYLDIDGVPADSTTDTLAAVRLWVDDDRWRDVPFLLRSGKKMAADEQRITLVLRPAVDGPYAGDPPADPAVISFSLLDGAALDIGVTLRAPGVQGGAVTGTATLQRTDLPGEPALPYTHLIHHVLHGDRSLFTGVDGLRAAWEAVQPLAADRPAVQDYAPGSWGPADVDRLAEPGVWFLR</sequence>
<dbReference type="GO" id="GO:0006006">
    <property type="term" value="P:glucose metabolic process"/>
    <property type="evidence" value="ECO:0007669"/>
    <property type="project" value="UniProtKB-KW"/>
</dbReference>
<dbReference type="GO" id="GO:0005829">
    <property type="term" value="C:cytosol"/>
    <property type="evidence" value="ECO:0007669"/>
    <property type="project" value="TreeGrafter"/>
</dbReference>
<keyword evidence="2 6" id="KW-0313">Glucose metabolism</keyword>
<feature type="binding site" evidence="6">
    <location>
        <position position="340"/>
    </location>
    <ligand>
        <name>substrate</name>
    </ligand>
</feature>
<evidence type="ECO:0000256" key="4">
    <source>
        <dbReference type="ARBA" id="ARBA00023002"/>
    </source>
</evidence>
<dbReference type="EC" id="1.1.1.49" evidence="6"/>
<keyword evidence="5 6" id="KW-0119">Carbohydrate metabolism</keyword>
<dbReference type="InterPro" id="IPR022674">
    <property type="entry name" value="G6P_DH_NAD-bd"/>
</dbReference>
<dbReference type="SUPFAM" id="SSF51735">
    <property type="entry name" value="NAD(P)-binding Rossmann-fold domains"/>
    <property type="match status" value="1"/>
</dbReference>
<evidence type="ECO:0000313" key="11">
    <source>
        <dbReference type="Proteomes" id="UP000663801"/>
    </source>
</evidence>
<proteinExistence type="inferred from homology"/>
<accession>A0A939C3P5</accession>
<reference evidence="10" key="1">
    <citation type="submission" date="2021-01" db="EMBL/GenBank/DDBJ databases">
        <title>KCTC 19127 draft genome.</title>
        <authorList>
            <person name="An D."/>
        </authorList>
    </citation>
    <scope>NUCLEOTIDE SEQUENCE</scope>
    <source>
        <strain evidence="10">KCTC 19127</strain>
    </source>
</reference>
<dbReference type="PIRSF" id="PIRSF000110">
    <property type="entry name" value="G6PD"/>
    <property type="match status" value="1"/>
</dbReference>
<evidence type="ECO:0000313" key="10">
    <source>
        <dbReference type="EMBL" id="MBM9477256.1"/>
    </source>
</evidence>
<feature type="binding site" evidence="6">
    <location>
        <position position="230"/>
    </location>
    <ligand>
        <name>substrate</name>
    </ligand>
</feature>
<evidence type="ECO:0000259" key="8">
    <source>
        <dbReference type="Pfam" id="PF00479"/>
    </source>
</evidence>
<evidence type="ECO:0000256" key="1">
    <source>
        <dbReference type="ARBA" id="ARBA00004937"/>
    </source>
</evidence>
<dbReference type="InterPro" id="IPR036291">
    <property type="entry name" value="NAD(P)-bd_dom_sf"/>
</dbReference>
<dbReference type="PANTHER" id="PTHR23429:SF0">
    <property type="entry name" value="GLUCOSE-6-PHOSPHATE 1-DEHYDROGENASE"/>
    <property type="match status" value="1"/>
</dbReference>
<dbReference type="RefSeq" id="WP_205257380.1">
    <property type="nucleotide sequence ID" value="NZ_BAAAPV010000001.1"/>
</dbReference>
<dbReference type="GO" id="GO:0050661">
    <property type="term" value="F:NADP binding"/>
    <property type="evidence" value="ECO:0007669"/>
    <property type="project" value="UniProtKB-UniRule"/>
</dbReference>
<comment type="catalytic activity">
    <reaction evidence="6">
        <text>D-glucose 6-phosphate + NADP(+) = 6-phospho-D-glucono-1,5-lactone + NADPH + H(+)</text>
        <dbReference type="Rhea" id="RHEA:15841"/>
        <dbReference type="ChEBI" id="CHEBI:15378"/>
        <dbReference type="ChEBI" id="CHEBI:57783"/>
        <dbReference type="ChEBI" id="CHEBI:57955"/>
        <dbReference type="ChEBI" id="CHEBI:58349"/>
        <dbReference type="ChEBI" id="CHEBI:61548"/>
        <dbReference type="EC" id="1.1.1.49"/>
    </reaction>
</comment>
<feature type="binding site" evidence="6">
    <location>
        <position position="62"/>
    </location>
    <ligand>
        <name>NADP(+)</name>
        <dbReference type="ChEBI" id="CHEBI:58349"/>
    </ligand>
</feature>
<dbReference type="InterPro" id="IPR001282">
    <property type="entry name" value="G6P_DH"/>
</dbReference>
<keyword evidence="11" id="KW-1185">Reference proteome</keyword>
<dbReference type="Proteomes" id="UP000663801">
    <property type="component" value="Unassembled WGS sequence"/>
</dbReference>
<protein>
    <recommendedName>
        <fullName evidence="6">Glucose-6-phosphate 1-dehydrogenase</fullName>
        <shortName evidence="6">G6PD</shortName>
        <ecNumber evidence="6">1.1.1.49</ecNumber>
    </recommendedName>
</protein>
<organism evidence="10 11">
    <name type="scientific">Nakamurella flavida</name>
    <dbReference type="NCBI Taxonomy" id="363630"/>
    <lineage>
        <taxon>Bacteria</taxon>
        <taxon>Bacillati</taxon>
        <taxon>Actinomycetota</taxon>
        <taxon>Actinomycetes</taxon>
        <taxon>Nakamurellales</taxon>
        <taxon>Nakamurellaceae</taxon>
        <taxon>Nakamurella</taxon>
    </lineage>
</organism>
<dbReference type="Pfam" id="PF02781">
    <property type="entry name" value="G6PD_C"/>
    <property type="match status" value="1"/>
</dbReference>
<dbReference type="Gene3D" id="3.30.360.10">
    <property type="entry name" value="Dihydrodipicolinate Reductase, domain 2"/>
    <property type="match status" value="1"/>
</dbReference>
<feature type="binding site" evidence="6">
    <location>
        <position position="192"/>
    </location>
    <ligand>
        <name>substrate</name>
    </ligand>
</feature>
<evidence type="ECO:0000256" key="2">
    <source>
        <dbReference type="ARBA" id="ARBA00022526"/>
    </source>
</evidence>
<evidence type="ECO:0000256" key="6">
    <source>
        <dbReference type="HAMAP-Rule" id="MF_00966"/>
    </source>
</evidence>
<dbReference type="PANTHER" id="PTHR23429">
    <property type="entry name" value="GLUCOSE-6-PHOSPHATE 1-DEHYDROGENASE G6PD"/>
    <property type="match status" value="1"/>
</dbReference>
<comment type="caution">
    <text evidence="6">Lacks conserved residue(s) required for the propagation of feature annotation.</text>
</comment>
<comment type="pathway">
    <text evidence="1 6">Carbohydrate degradation; pentose phosphate pathway; D-ribulose 5-phosphate from D-glucose 6-phosphate (oxidative stage): step 1/3.</text>
</comment>
<feature type="region of interest" description="Disordered" evidence="7">
    <location>
        <begin position="1"/>
        <end position="20"/>
    </location>
</feature>
<feature type="compositionally biased region" description="Low complexity" evidence="7">
    <location>
        <begin position="1"/>
        <end position="17"/>
    </location>
</feature>
<dbReference type="SUPFAM" id="SSF55347">
    <property type="entry name" value="Glyceraldehyde-3-phosphate dehydrogenase-like, C-terminal domain"/>
    <property type="match status" value="1"/>
</dbReference>
<feature type="domain" description="Glucose-6-phosphate dehydrogenase NAD-binding" evidence="8">
    <location>
        <begin position="26"/>
        <end position="200"/>
    </location>
</feature>
<feature type="domain" description="Glucose-6-phosphate dehydrogenase C-terminal" evidence="9">
    <location>
        <begin position="205"/>
        <end position="473"/>
    </location>
</feature>
<evidence type="ECO:0000256" key="5">
    <source>
        <dbReference type="ARBA" id="ARBA00023277"/>
    </source>
</evidence>
<dbReference type="GO" id="GO:0009051">
    <property type="term" value="P:pentose-phosphate shunt, oxidative branch"/>
    <property type="evidence" value="ECO:0007669"/>
    <property type="project" value="TreeGrafter"/>
</dbReference>
<dbReference type="EMBL" id="JAERWL010000010">
    <property type="protein sequence ID" value="MBM9477256.1"/>
    <property type="molecule type" value="Genomic_DNA"/>
</dbReference>
<evidence type="ECO:0000256" key="3">
    <source>
        <dbReference type="ARBA" id="ARBA00022857"/>
    </source>
</evidence>
<feature type="binding site" evidence="6">
    <location>
        <position position="162"/>
    </location>
    <ligand>
        <name>NADP(+)</name>
        <dbReference type="ChEBI" id="CHEBI:58349"/>
    </ligand>
</feature>
<comment type="similarity">
    <text evidence="6">Belongs to the glucose-6-phosphate dehydrogenase family.</text>
</comment>
<name>A0A939C3P5_9ACTN</name>
<feature type="binding site" evidence="6">
    <location>
        <position position="249"/>
    </location>
    <ligand>
        <name>substrate</name>
    </ligand>
</feature>
<dbReference type="InterPro" id="IPR022675">
    <property type="entry name" value="G6P_DH_C"/>
</dbReference>
<dbReference type="GO" id="GO:0004345">
    <property type="term" value="F:glucose-6-phosphate dehydrogenase activity"/>
    <property type="evidence" value="ECO:0007669"/>
    <property type="project" value="UniProtKB-UniRule"/>
</dbReference>
<evidence type="ECO:0000259" key="9">
    <source>
        <dbReference type="Pfam" id="PF02781"/>
    </source>
</evidence>
<comment type="function">
    <text evidence="6">Catalyzes the oxidation of glucose 6-phosphate to 6-phosphogluconolactone.</text>
</comment>
<keyword evidence="3 6" id="KW-0521">NADP</keyword>
<dbReference type="AlphaFoldDB" id="A0A939C3P5"/>
<dbReference type="Gene3D" id="3.40.50.720">
    <property type="entry name" value="NAD(P)-binding Rossmann-like Domain"/>
    <property type="match status" value="1"/>
</dbReference>
<dbReference type="PRINTS" id="PR00079">
    <property type="entry name" value="G6PDHDRGNASE"/>
</dbReference>
<gene>
    <name evidence="6" type="primary">zwf</name>
    <name evidence="10" type="ORF">JL107_12455</name>
</gene>
<feature type="active site" description="Proton acceptor" evidence="6">
    <location>
        <position position="254"/>
    </location>
</feature>
<evidence type="ECO:0000256" key="7">
    <source>
        <dbReference type="SAM" id="MobiDB-lite"/>
    </source>
</evidence>
<dbReference type="Pfam" id="PF00479">
    <property type="entry name" value="G6PD_N"/>
    <property type="match status" value="1"/>
</dbReference>
<comment type="caution">
    <text evidence="10">The sequence shown here is derived from an EMBL/GenBank/DDBJ whole genome shotgun (WGS) entry which is preliminary data.</text>
</comment>